<dbReference type="AlphaFoldDB" id="C7NUN4"/>
<evidence type="ECO:0000313" key="6">
    <source>
        <dbReference type="Proteomes" id="UP000002071"/>
    </source>
</evidence>
<dbReference type="STRING" id="519442.Huta_2224"/>
<gene>
    <name evidence="5" type="ordered locus">Huta_2224</name>
</gene>
<keyword evidence="6" id="KW-1185">Reference proteome</keyword>
<dbReference type="Gene3D" id="3.40.50.1450">
    <property type="entry name" value="HybD-like"/>
    <property type="match status" value="1"/>
</dbReference>
<evidence type="ECO:0000256" key="1">
    <source>
        <dbReference type="ARBA" id="ARBA00006814"/>
    </source>
</evidence>
<dbReference type="InterPro" id="IPR023430">
    <property type="entry name" value="Pept_HybD-like_dom_sf"/>
</dbReference>
<dbReference type="GO" id="GO:0008047">
    <property type="term" value="F:enzyme activator activity"/>
    <property type="evidence" value="ECO:0007669"/>
    <property type="project" value="InterPro"/>
</dbReference>
<accession>C7NUN4</accession>
<dbReference type="SUPFAM" id="SSF53163">
    <property type="entry name" value="HybD-like"/>
    <property type="match status" value="1"/>
</dbReference>
<dbReference type="Proteomes" id="UP000002071">
    <property type="component" value="Chromosome"/>
</dbReference>
<keyword evidence="2 5" id="KW-0645">Protease</keyword>
<evidence type="ECO:0000256" key="2">
    <source>
        <dbReference type="ARBA" id="ARBA00022670"/>
    </source>
</evidence>
<evidence type="ECO:0000256" key="4">
    <source>
        <dbReference type="ARBA" id="ARBA00022801"/>
    </source>
</evidence>
<evidence type="ECO:0000256" key="3">
    <source>
        <dbReference type="ARBA" id="ARBA00022750"/>
    </source>
</evidence>
<evidence type="ECO:0000313" key="5">
    <source>
        <dbReference type="EMBL" id="ACV12391.1"/>
    </source>
</evidence>
<organism evidence="5 6">
    <name type="scientific">Halorhabdus utahensis (strain DSM 12940 / JCM 11049 / AX-2)</name>
    <dbReference type="NCBI Taxonomy" id="519442"/>
    <lineage>
        <taxon>Archaea</taxon>
        <taxon>Methanobacteriati</taxon>
        <taxon>Methanobacteriota</taxon>
        <taxon>Stenosarchaea group</taxon>
        <taxon>Halobacteria</taxon>
        <taxon>Halobacteriales</taxon>
        <taxon>Haloarculaceae</taxon>
        <taxon>Halorhabdus</taxon>
    </lineage>
</organism>
<name>C7NUN4_HALUD</name>
<comment type="similarity">
    <text evidence="1">Belongs to the peptidase A31 family.</text>
</comment>
<reference evidence="5 6" key="1">
    <citation type="journal article" date="2009" name="Stand. Genomic Sci.">
        <title>Complete genome sequence of Halorhabdus utahensis type strain (AX-2).</title>
        <authorList>
            <person name="Anderson I."/>
            <person name="Tindall B.J."/>
            <person name="Pomrenke H."/>
            <person name="Goker M."/>
            <person name="Lapidus A."/>
            <person name="Nolan M."/>
            <person name="Copeland A."/>
            <person name="Glavina Del Rio T."/>
            <person name="Chen F."/>
            <person name="Tice H."/>
            <person name="Cheng J.F."/>
            <person name="Lucas S."/>
            <person name="Chertkov O."/>
            <person name="Bruce D."/>
            <person name="Brettin T."/>
            <person name="Detter J.C."/>
            <person name="Han C."/>
            <person name="Goodwin L."/>
            <person name="Land M."/>
            <person name="Hauser L."/>
            <person name="Chang Y.J."/>
            <person name="Jeffries C.D."/>
            <person name="Pitluck S."/>
            <person name="Pati A."/>
            <person name="Mavromatis K."/>
            <person name="Ivanova N."/>
            <person name="Ovchinnikova G."/>
            <person name="Chen A."/>
            <person name="Palaniappan K."/>
            <person name="Chain P."/>
            <person name="Rohde M."/>
            <person name="Bristow J."/>
            <person name="Eisen J.A."/>
            <person name="Markowitz V."/>
            <person name="Hugenholtz P."/>
            <person name="Kyrpides N.C."/>
            <person name="Klenk H.P."/>
        </authorList>
    </citation>
    <scope>NUCLEOTIDE SEQUENCE [LARGE SCALE GENOMIC DNA]</scope>
    <source>
        <strain evidence="6">DSM 12940 / JCM 11049 / AX-2</strain>
    </source>
</reference>
<dbReference type="eggNOG" id="arCOG04429">
    <property type="taxonomic scope" value="Archaea"/>
</dbReference>
<dbReference type="HOGENOM" id="CLU_099037_4_1_2"/>
<protein>
    <submittedName>
        <fullName evidence="5">Hydrogenase maturation protease</fullName>
    </submittedName>
</protein>
<dbReference type="GeneID" id="8384518"/>
<dbReference type="Pfam" id="PF01750">
    <property type="entry name" value="HycI"/>
    <property type="match status" value="1"/>
</dbReference>
<dbReference type="PANTHER" id="PTHR30302">
    <property type="entry name" value="HYDROGENASE 1 MATURATION PROTEASE"/>
    <property type="match status" value="1"/>
</dbReference>
<dbReference type="GO" id="GO:0004190">
    <property type="term" value="F:aspartic-type endopeptidase activity"/>
    <property type="evidence" value="ECO:0007669"/>
    <property type="project" value="UniProtKB-KW"/>
</dbReference>
<sequence length="165" mass="17979">MGRILDKRVTTPPQIDAADRVALVGMGSELRGDDAVGLEVVRRLSGLEDDRLRVIEGGVAPENQTGVIRRFDPDWIVLVDAIAFDGEPGDSKWIESDDLGGESFSSHKSTPAMLETFLTREMDAAVALFGIEPARIEFGTELSPAVEQRLDDLAAELSDALERTR</sequence>
<dbReference type="GO" id="GO:0016485">
    <property type="term" value="P:protein processing"/>
    <property type="evidence" value="ECO:0007669"/>
    <property type="project" value="TreeGrafter"/>
</dbReference>
<keyword evidence="3" id="KW-0064">Aspartyl protease</keyword>
<dbReference type="PRINTS" id="PR00446">
    <property type="entry name" value="HYDRGNUPTAKE"/>
</dbReference>
<keyword evidence="4" id="KW-0378">Hydrolase</keyword>
<dbReference type="EMBL" id="CP001687">
    <property type="protein sequence ID" value="ACV12391.1"/>
    <property type="molecule type" value="Genomic_DNA"/>
</dbReference>
<dbReference type="MEROPS" id="A31.003"/>
<dbReference type="RefSeq" id="WP_015789961.1">
    <property type="nucleotide sequence ID" value="NC_013158.1"/>
</dbReference>
<dbReference type="PANTHER" id="PTHR30302:SF1">
    <property type="entry name" value="HYDROGENASE 2 MATURATION PROTEASE"/>
    <property type="match status" value="1"/>
</dbReference>
<dbReference type="KEGG" id="hut:Huta_2224"/>
<dbReference type="NCBIfam" id="TIGR00072">
    <property type="entry name" value="hydrog_prot"/>
    <property type="match status" value="1"/>
</dbReference>
<proteinExistence type="inferred from homology"/>
<dbReference type="InterPro" id="IPR000671">
    <property type="entry name" value="Peptidase_A31"/>
</dbReference>